<name>A0A8S0FLP3_ECOLX</name>
<proteinExistence type="predicted"/>
<evidence type="ECO:0000313" key="4">
    <source>
        <dbReference type="EMBL" id="BBU81223.1"/>
    </source>
</evidence>
<evidence type="ECO:0000256" key="1">
    <source>
        <dbReference type="SAM" id="MobiDB-lite"/>
    </source>
</evidence>
<dbReference type="PANTHER" id="PTHR42911:SF2">
    <property type="entry name" value="PROHIBITIN FAMILY PROTEIN"/>
    <property type="match status" value="1"/>
</dbReference>
<gene>
    <name evidence="4" type="ORF">EIMP300_26230</name>
</gene>
<protein>
    <recommendedName>
        <fullName evidence="3">Band 7 domain-containing protein</fullName>
    </recommendedName>
</protein>
<organism evidence="4 5">
    <name type="scientific">Escherichia coli</name>
    <dbReference type="NCBI Taxonomy" id="562"/>
    <lineage>
        <taxon>Bacteria</taxon>
        <taxon>Pseudomonadati</taxon>
        <taxon>Pseudomonadota</taxon>
        <taxon>Gammaproteobacteria</taxon>
        <taxon>Enterobacterales</taxon>
        <taxon>Enterobacteriaceae</taxon>
        <taxon>Escherichia</taxon>
    </lineage>
</organism>
<feature type="domain" description="Band 7" evidence="3">
    <location>
        <begin position="35"/>
        <end position="82"/>
    </location>
</feature>
<sequence length="103" mass="11115">MKAPVSITSFRPQKSIAIAIGVLAVVVLPFLSYYTVNEGERGILLRYGKIVKVAEPGLGFKIPFMESVEKISTRNQAVVYQGSTGLQPRPATGTNDGISQLPH</sequence>
<evidence type="ECO:0000313" key="5">
    <source>
        <dbReference type="Proteomes" id="UP000467488"/>
    </source>
</evidence>
<feature type="region of interest" description="Disordered" evidence="1">
    <location>
        <begin position="82"/>
        <end position="103"/>
    </location>
</feature>
<dbReference type="EMBL" id="AP022360">
    <property type="protein sequence ID" value="BBU81223.1"/>
    <property type="molecule type" value="Genomic_DNA"/>
</dbReference>
<dbReference type="AlphaFoldDB" id="A0A8S0FLP3"/>
<feature type="transmembrane region" description="Helical" evidence="2">
    <location>
        <begin position="16"/>
        <end position="36"/>
    </location>
</feature>
<keyword evidence="2" id="KW-0472">Membrane</keyword>
<keyword evidence="2" id="KW-0812">Transmembrane</keyword>
<evidence type="ECO:0000259" key="3">
    <source>
        <dbReference type="Pfam" id="PF01145"/>
    </source>
</evidence>
<evidence type="ECO:0000256" key="2">
    <source>
        <dbReference type="SAM" id="Phobius"/>
    </source>
</evidence>
<dbReference type="Pfam" id="PF01145">
    <property type="entry name" value="Band_7"/>
    <property type="match status" value="1"/>
</dbReference>
<dbReference type="Proteomes" id="UP000467488">
    <property type="component" value="Chromosome"/>
</dbReference>
<reference evidence="4 5" key="1">
    <citation type="submission" date="2020-01" db="EMBL/GenBank/DDBJ databases">
        <title>Dynamics of blaIMP-6 dissemination in carbapenem resistant Enterobacteriacea isolated from regional surveillance in Osaka, Japan.</title>
        <authorList>
            <person name="Abe R."/>
            <person name="Akeda Y."/>
            <person name="Sugawara Y."/>
            <person name="Yamamoto N."/>
            <person name="Tomono K."/>
            <person name="Takeuchi D."/>
            <person name="Kawahara R."/>
            <person name="Hamada S."/>
        </authorList>
    </citation>
    <scope>NUCLEOTIDE SEQUENCE [LARGE SCALE GENOMIC DNA]</scope>
    <source>
        <strain evidence="4 5">E300</strain>
    </source>
</reference>
<accession>A0A8S0FLP3</accession>
<dbReference type="InterPro" id="IPR001107">
    <property type="entry name" value="Band_7"/>
</dbReference>
<keyword evidence="2" id="KW-1133">Transmembrane helix</keyword>
<dbReference type="PANTHER" id="PTHR42911">
    <property type="entry name" value="MODULATOR OF FTSH PROTEASE HFLC"/>
    <property type="match status" value="1"/>
</dbReference>